<proteinExistence type="predicted"/>
<dbReference type="AlphaFoldDB" id="A0A1A9BFY6"/>
<keyword evidence="3" id="KW-0378">Hydrolase</keyword>
<reference evidence="7" key="1">
    <citation type="submission" date="2016-06" db="EMBL/GenBank/DDBJ databases">
        <authorList>
            <person name="Varghese N."/>
            <person name="Submissions Spin"/>
        </authorList>
    </citation>
    <scope>NUCLEOTIDE SEQUENCE [LARGE SCALE GENOMIC DNA]</scope>
    <source>
        <strain evidence="7">DSM 45794</strain>
    </source>
</reference>
<dbReference type="Gene3D" id="3.40.50.1010">
    <property type="entry name" value="5'-nuclease"/>
    <property type="match status" value="1"/>
</dbReference>
<accession>A0A1A9BFY6</accession>
<evidence type="ECO:0000313" key="7">
    <source>
        <dbReference type="Proteomes" id="UP000199558"/>
    </source>
</evidence>
<sequence>MNIPYVYDAGVLLAIDSNDRRIWAIHHLALEEGRRLIIPSVVVGQAWRDARRQVQLGRFLHSCEVVPVGLELSKSAGVLCGKAGTRDVVDASVVTIALAYGAIVFTSDPEDIAHLSAAADVKPGLVIRRL</sequence>
<dbReference type="Pfam" id="PF01850">
    <property type="entry name" value="PIN"/>
    <property type="match status" value="1"/>
</dbReference>
<keyword evidence="4" id="KW-0460">Magnesium</keyword>
<organism evidence="6 7">
    <name type="scientific">Micromonospora sediminicola</name>
    <dbReference type="NCBI Taxonomy" id="946078"/>
    <lineage>
        <taxon>Bacteria</taxon>
        <taxon>Bacillati</taxon>
        <taxon>Actinomycetota</taxon>
        <taxon>Actinomycetes</taxon>
        <taxon>Micromonosporales</taxon>
        <taxon>Micromonosporaceae</taxon>
        <taxon>Micromonospora</taxon>
    </lineage>
</organism>
<gene>
    <name evidence="6" type="ORF">GA0070622_5519</name>
</gene>
<keyword evidence="2" id="KW-0479">Metal-binding</keyword>
<dbReference type="EMBL" id="FLRH01000004">
    <property type="protein sequence ID" value="SBT68415.1"/>
    <property type="molecule type" value="Genomic_DNA"/>
</dbReference>
<dbReference type="RefSeq" id="WP_091580918.1">
    <property type="nucleotide sequence ID" value="NZ_FLRH01000004.1"/>
</dbReference>
<evidence type="ECO:0000313" key="6">
    <source>
        <dbReference type="EMBL" id="SBT68415.1"/>
    </source>
</evidence>
<dbReference type="InterPro" id="IPR029060">
    <property type="entry name" value="PIN-like_dom_sf"/>
</dbReference>
<evidence type="ECO:0000256" key="1">
    <source>
        <dbReference type="ARBA" id="ARBA00022722"/>
    </source>
</evidence>
<evidence type="ECO:0000256" key="3">
    <source>
        <dbReference type="ARBA" id="ARBA00022801"/>
    </source>
</evidence>
<feature type="domain" description="PIN" evidence="5">
    <location>
        <begin position="5"/>
        <end position="110"/>
    </location>
</feature>
<evidence type="ECO:0000256" key="4">
    <source>
        <dbReference type="ARBA" id="ARBA00022842"/>
    </source>
</evidence>
<dbReference type="InterPro" id="IPR002716">
    <property type="entry name" value="PIN_dom"/>
</dbReference>
<name>A0A1A9BFY6_9ACTN</name>
<dbReference type="STRING" id="946078.GA0070622_5519"/>
<dbReference type="GO" id="GO:0016787">
    <property type="term" value="F:hydrolase activity"/>
    <property type="evidence" value="ECO:0007669"/>
    <property type="project" value="UniProtKB-KW"/>
</dbReference>
<dbReference type="GO" id="GO:0046872">
    <property type="term" value="F:metal ion binding"/>
    <property type="evidence" value="ECO:0007669"/>
    <property type="project" value="UniProtKB-KW"/>
</dbReference>
<evidence type="ECO:0000256" key="2">
    <source>
        <dbReference type="ARBA" id="ARBA00022723"/>
    </source>
</evidence>
<protein>
    <submittedName>
        <fullName evidence="6">PIN domain-containing protein</fullName>
    </submittedName>
</protein>
<dbReference type="GO" id="GO:0004518">
    <property type="term" value="F:nuclease activity"/>
    <property type="evidence" value="ECO:0007669"/>
    <property type="project" value="UniProtKB-KW"/>
</dbReference>
<keyword evidence="7" id="KW-1185">Reference proteome</keyword>
<dbReference type="OrthoDB" id="3785877at2"/>
<keyword evidence="1" id="KW-0540">Nuclease</keyword>
<evidence type="ECO:0000259" key="5">
    <source>
        <dbReference type="Pfam" id="PF01850"/>
    </source>
</evidence>
<dbReference type="SUPFAM" id="SSF88723">
    <property type="entry name" value="PIN domain-like"/>
    <property type="match status" value="1"/>
</dbReference>
<dbReference type="Proteomes" id="UP000199558">
    <property type="component" value="Unassembled WGS sequence"/>
</dbReference>